<feature type="domain" description="Response regulatory" evidence="4">
    <location>
        <begin position="2"/>
        <end position="117"/>
    </location>
</feature>
<dbReference type="PROSITE" id="PS50110">
    <property type="entry name" value="RESPONSE_REGULATORY"/>
    <property type="match status" value="1"/>
</dbReference>
<feature type="modified residue" description="4-aspartylphosphate" evidence="2">
    <location>
        <position position="53"/>
    </location>
</feature>
<dbReference type="PATRIC" id="fig|61435.5.peg.35"/>
<name>A0A0V8M564_9CHLR</name>
<feature type="DNA-binding region" description="OmpR/PhoB-type" evidence="3">
    <location>
        <begin position="128"/>
        <end position="228"/>
    </location>
</feature>
<dbReference type="Pfam" id="PF00072">
    <property type="entry name" value="Response_reg"/>
    <property type="match status" value="1"/>
</dbReference>
<evidence type="ECO:0000256" key="1">
    <source>
        <dbReference type="ARBA" id="ARBA00023125"/>
    </source>
</evidence>
<reference evidence="6 7" key="1">
    <citation type="journal article" date="2015" name="Sci. Rep.">
        <title>A comparative genomics and reductive dehalogenase gene transcription study of two chloroethene-respiring bacteria, Dehalococcoides mccartyi strains MB and 11a.</title>
        <authorList>
            <person name="Low A."/>
            <person name="Shen Z."/>
            <person name="Cheng D."/>
            <person name="Rogers M.J."/>
            <person name="Lee P.K."/>
            <person name="He J."/>
        </authorList>
    </citation>
    <scope>NUCLEOTIDE SEQUENCE [LARGE SCALE GENOMIC DNA]</scope>
    <source>
        <strain evidence="6 7">MB</strain>
    </source>
</reference>
<dbReference type="PROSITE" id="PS51755">
    <property type="entry name" value="OMPR_PHOB"/>
    <property type="match status" value="1"/>
</dbReference>
<dbReference type="GO" id="GO:0005829">
    <property type="term" value="C:cytosol"/>
    <property type="evidence" value="ECO:0007669"/>
    <property type="project" value="TreeGrafter"/>
</dbReference>
<dbReference type="CDD" id="cd00383">
    <property type="entry name" value="trans_reg_C"/>
    <property type="match status" value="1"/>
</dbReference>
<dbReference type="InterPro" id="IPR016032">
    <property type="entry name" value="Sig_transdc_resp-reg_C-effctor"/>
</dbReference>
<dbReference type="RefSeq" id="WP_058291929.1">
    <property type="nucleotide sequence ID" value="NZ_JGYD01000001.1"/>
</dbReference>
<sequence length="230" mass="25774">MKILIICNDSQVLKDLVLCLKIRYQNLEYTVSDNISDGIGLIETISPDIIFLDACLCDAAAQNIIISIREFSDIPIIILNSIGEIGSKVQFLEDGADECVEKPINGIECQAVTNALLRRNLNLGFKTESTIPISNGLEVNFNRRELTLFGSPVHLTPIEFSLLAVLTRNSGQVLTYRILLEKVWGTEYSGDLNLLKKHIHNLRSKIEANPEYPKIIITERGLGYSLIRQF</sequence>
<dbReference type="OrthoDB" id="162434at2"/>
<dbReference type="GO" id="GO:0000156">
    <property type="term" value="F:phosphorelay response regulator activity"/>
    <property type="evidence" value="ECO:0007669"/>
    <property type="project" value="TreeGrafter"/>
</dbReference>
<dbReference type="InterPro" id="IPR001867">
    <property type="entry name" value="OmpR/PhoB-type_DNA-bd"/>
</dbReference>
<dbReference type="InterPro" id="IPR001789">
    <property type="entry name" value="Sig_transdc_resp-reg_receiver"/>
</dbReference>
<evidence type="ECO:0000313" key="6">
    <source>
        <dbReference type="EMBL" id="KSV18933.1"/>
    </source>
</evidence>
<keyword evidence="2" id="KW-0597">Phosphoprotein</keyword>
<dbReference type="Gene3D" id="3.40.50.2300">
    <property type="match status" value="1"/>
</dbReference>
<dbReference type="SMART" id="SM00448">
    <property type="entry name" value="REC"/>
    <property type="match status" value="1"/>
</dbReference>
<organism evidence="6 7">
    <name type="scientific">Dehalococcoides mccartyi</name>
    <dbReference type="NCBI Taxonomy" id="61435"/>
    <lineage>
        <taxon>Bacteria</taxon>
        <taxon>Bacillati</taxon>
        <taxon>Chloroflexota</taxon>
        <taxon>Dehalococcoidia</taxon>
        <taxon>Dehalococcoidales</taxon>
        <taxon>Dehalococcoidaceae</taxon>
        <taxon>Dehalococcoides</taxon>
    </lineage>
</organism>
<dbReference type="GO" id="GO:0032993">
    <property type="term" value="C:protein-DNA complex"/>
    <property type="evidence" value="ECO:0007669"/>
    <property type="project" value="TreeGrafter"/>
</dbReference>
<gene>
    <name evidence="6" type="ORF">DA01_00170</name>
</gene>
<keyword evidence="1 3" id="KW-0238">DNA-binding</keyword>
<proteinExistence type="predicted"/>
<comment type="caution">
    <text evidence="6">The sequence shown here is derived from an EMBL/GenBank/DDBJ whole genome shotgun (WGS) entry which is preliminary data.</text>
</comment>
<evidence type="ECO:0000313" key="7">
    <source>
        <dbReference type="Proteomes" id="UP000053577"/>
    </source>
</evidence>
<dbReference type="InterPro" id="IPR011006">
    <property type="entry name" value="CheY-like_superfamily"/>
</dbReference>
<dbReference type="InterPro" id="IPR039420">
    <property type="entry name" value="WalR-like"/>
</dbReference>
<protein>
    <submittedName>
        <fullName evidence="6">Transcriptional regulator</fullName>
    </submittedName>
</protein>
<dbReference type="SUPFAM" id="SSF46894">
    <property type="entry name" value="C-terminal effector domain of the bipartite response regulators"/>
    <property type="match status" value="1"/>
</dbReference>
<dbReference type="Proteomes" id="UP000053577">
    <property type="component" value="Unassembled WGS sequence"/>
</dbReference>
<evidence type="ECO:0000256" key="2">
    <source>
        <dbReference type="PROSITE-ProRule" id="PRU00169"/>
    </source>
</evidence>
<evidence type="ECO:0000259" key="5">
    <source>
        <dbReference type="PROSITE" id="PS51755"/>
    </source>
</evidence>
<dbReference type="SMART" id="SM00862">
    <property type="entry name" value="Trans_reg_C"/>
    <property type="match status" value="1"/>
</dbReference>
<accession>A0A0V8M564</accession>
<dbReference type="PANTHER" id="PTHR48111:SF50">
    <property type="entry name" value="KDP OPERON TRANSCRIPTIONAL REGULATORY PROTEIN KDPE"/>
    <property type="match status" value="1"/>
</dbReference>
<dbReference type="PANTHER" id="PTHR48111">
    <property type="entry name" value="REGULATOR OF RPOS"/>
    <property type="match status" value="1"/>
</dbReference>
<dbReference type="InterPro" id="IPR036388">
    <property type="entry name" value="WH-like_DNA-bd_sf"/>
</dbReference>
<dbReference type="Pfam" id="PF00486">
    <property type="entry name" value="Trans_reg_C"/>
    <property type="match status" value="1"/>
</dbReference>
<feature type="domain" description="OmpR/PhoB-type" evidence="5">
    <location>
        <begin position="128"/>
        <end position="228"/>
    </location>
</feature>
<evidence type="ECO:0000259" key="4">
    <source>
        <dbReference type="PROSITE" id="PS50110"/>
    </source>
</evidence>
<dbReference type="EMBL" id="JGYD01000001">
    <property type="protein sequence ID" value="KSV18933.1"/>
    <property type="molecule type" value="Genomic_DNA"/>
</dbReference>
<dbReference type="AlphaFoldDB" id="A0A0V8M564"/>
<dbReference type="SUPFAM" id="SSF52172">
    <property type="entry name" value="CheY-like"/>
    <property type="match status" value="1"/>
</dbReference>
<dbReference type="GO" id="GO:0006355">
    <property type="term" value="P:regulation of DNA-templated transcription"/>
    <property type="evidence" value="ECO:0007669"/>
    <property type="project" value="InterPro"/>
</dbReference>
<dbReference type="Gene3D" id="1.10.10.10">
    <property type="entry name" value="Winged helix-like DNA-binding domain superfamily/Winged helix DNA-binding domain"/>
    <property type="match status" value="1"/>
</dbReference>
<evidence type="ECO:0000256" key="3">
    <source>
        <dbReference type="PROSITE-ProRule" id="PRU01091"/>
    </source>
</evidence>
<dbReference type="GO" id="GO:0000976">
    <property type="term" value="F:transcription cis-regulatory region binding"/>
    <property type="evidence" value="ECO:0007669"/>
    <property type="project" value="TreeGrafter"/>
</dbReference>